<gene>
    <name evidence="10" type="ORF">K8G79_05335</name>
</gene>
<keyword evidence="4" id="KW-0808">Transferase</keyword>
<dbReference type="InterPro" id="IPR001926">
    <property type="entry name" value="TrpB-like_PALP"/>
</dbReference>
<keyword evidence="3" id="KW-0028">Amino-acid biosynthesis</keyword>
<dbReference type="NCBIfam" id="TIGR01136">
    <property type="entry name" value="cysKM"/>
    <property type="match status" value="1"/>
</dbReference>
<dbReference type="Proteomes" id="UP001197609">
    <property type="component" value="Unassembled WGS sequence"/>
</dbReference>
<dbReference type="EMBL" id="JAIOIU010000061">
    <property type="protein sequence ID" value="MBZ0159542.1"/>
    <property type="molecule type" value="Genomic_DNA"/>
</dbReference>
<dbReference type="AlphaFoldDB" id="A0AAJ1AJX3"/>
<keyword evidence="5 7" id="KW-0663">Pyridoxal phosphate</keyword>
<evidence type="ECO:0000313" key="10">
    <source>
        <dbReference type="EMBL" id="MBZ0159542.1"/>
    </source>
</evidence>
<evidence type="ECO:0000259" key="9">
    <source>
        <dbReference type="Pfam" id="PF00291"/>
    </source>
</evidence>
<evidence type="ECO:0000313" key="11">
    <source>
        <dbReference type="Proteomes" id="UP001197609"/>
    </source>
</evidence>
<dbReference type="InterPro" id="IPR005856">
    <property type="entry name" value="Cys_synth"/>
</dbReference>
<evidence type="ECO:0000256" key="6">
    <source>
        <dbReference type="ARBA" id="ARBA00023192"/>
    </source>
</evidence>
<feature type="binding site" evidence="7">
    <location>
        <begin position="176"/>
        <end position="180"/>
    </location>
    <ligand>
        <name>pyridoxal 5'-phosphate</name>
        <dbReference type="ChEBI" id="CHEBI:597326"/>
    </ligand>
</feature>
<sequence length="311" mass="33813">MKSVDILDAIGNTPLIELPRMSPKKGVRIFAKLEGNNPTGSLKDRIAKYMIEQAERSGALTSDKTILEPTSGNTGIALAMIGRRKGYKVKVVIPENATPERRQLLEIFGAELIYSDGTKGSNGAIELAQRLVAQDPTLFMPFQYGNPANPLAHYETTGVEILNDIPEVDVFVAGLGTGGTLMGVGRRLKECNPRTKVIAVEPNPGDLVQGLRSLDEGFIPPILDTSLLDGKIMVDSRCAFAATKDLTNKEGIFAGVSSGAVVHVAIRTAHRMEKGNIVVILCDGGWKYVSLGVWHKEFPELGENMYSHLWW</sequence>
<dbReference type="FunFam" id="3.40.50.1100:FF:000016">
    <property type="entry name" value="Cysteine synthase A"/>
    <property type="match status" value="1"/>
</dbReference>
<reference evidence="10 11" key="1">
    <citation type="journal article" date="2021" name="bioRxiv">
        <title>Unraveling nitrogen, sulfur and carbon metabolic pathways and microbial community transcriptional responses to substrate deprivation and toxicity stresses in a bioreactor mimicking anoxic brackish coastal sediment conditions.</title>
        <authorList>
            <person name="Martins P.D."/>
            <person name="Echeveste M.J."/>
            <person name="Arshad A."/>
            <person name="Kurth J."/>
            <person name="Ouboter H."/>
            <person name="Jetten M.S.M."/>
            <person name="Welte C.U."/>
        </authorList>
    </citation>
    <scope>NUCLEOTIDE SEQUENCE [LARGE SCALE GENOMIC DNA]</scope>
    <source>
        <strain evidence="10">MAG_38</strain>
    </source>
</reference>
<protein>
    <submittedName>
        <fullName evidence="10">Cysteine synthase family protein</fullName>
    </submittedName>
</protein>
<evidence type="ECO:0000256" key="1">
    <source>
        <dbReference type="ARBA" id="ARBA00001933"/>
    </source>
</evidence>
<feature type="modified residue" description="N6-(pyridoxal phosphate)lysine" evidence="8">
    <location>
        <position position="43"/>
    </location>
</feature>
<dbReference type="InterPro" id="IPR050214">
    <property type="entry name" value="Cys_Synth/Cystath_Beta-Synth"/>
</dbReference>
<dbReference type="Pfam" id="PF00291">
    <property type="entry name" value="PALP"/>
    <property type="match status" value="1"/>
</dbReference>
<evidence type="ECO:0000256" key="7">
    <source>
        <dbReference type="PIRSR" id="PIRSR605856-50"/>
    </source>
</evidence>
<evidence type="ECO:0000256" key="8">
    <source>
        <dbReference type="PIRSR" id="PIRSR605856-51"/>
    </source>
</evidence>
<dbReference type="Gene3D" id="3.40.50.1100">
    <property type="match status" value="2"/>
</dbReference>
<comment type="caution">
    <text evidence="10">The sequence shown here is derived from an EMBL/GenBank/DDBJ whole genome shotgun (WGS) entry which is preliminary data.</text>
</comment>
<comment type="cofactor">
    <cofactor evidence="1 7">
        <name>pyridoxal 5'-phosphate</name>
        <dbReference type="ChEBI" id="CHEBI:597326"/>
    </cofactor>
</comment>
<proteinExistence type="inferred from homology"/>
<feature type="binding site" evidence="7">
    <location>
        <position position="257"/>
    </location>
    <ligand>
        <name>pyridoxal 5'-phosphate</name>
        <dbReference type="ChEBI" id="CHEBI:597326"/>
    </ligand>
</feature>
<accession>A0AAJ1AJX3</accession>
<dbReference type="InterPro" id="IPR036052">
    <property type="entry name" value="TrpB-like_PALP_sf"/>
</dbReference>
<feature type="binding site" evidence="7">
    <location>
        <position position="73"/>
    </location>
    <ligand>
        <name>pyridoxal 5'-phosphate</name>
        <dbReference type="ChEBI" id="CHEBI:597326"/>
    </ligand>
</feature>
<dbReference type="SUPFAM" id="SSF53686">
    <property type="entry name" value="Tryptophan synthase beta subunit-like PLP-dependent enzymes"/>
    <property type="match status" value="1"/>
</dbReference>
<name>A0AAJ1AJX3_9BACT</name>
<evidence type="ECO:0000256" key="5">
    <source>
        <dbReference type="ARBA" id="ARBA00022898"/>
    </source>
</evidence>
<keyword evidence="6" id="KW-0198">Cysteine biosynthesis</keyword>
<comment type="similarity">
    <text evidence="2">Belongs to the cysteine synthase/cystathionine beta-synthase family.</text>
</comment>
<dbReference type="CDD" id="cd01561">
    <property type="entry name" value="CBS_like"/>
    <property type="match status" value="1"/>
</dbReference>
<evidence type="ECO:0000256" key="3">
    <source>
        <dbReference type="ARBA" id="ARBA00022605"/>
    </source>
</evidence>
<dbReference type="GO" id="GO:0004124">
    <property type="term" value="F:cysteine synthase activity"/>
    <property type="evidence" value="ECO:0007669"/>
    <property type="project" value="InterPro"/>
</dbReference>
<evidence type="ECO:0000256" key="4">
    <source>
        <dbReference type="ARBA" id="ARBA00022679"/>
    </source>
</evidence>
<evidence type="ECO:0000256" key="2">
    <source>
        <dbReference type="ARBA" id="ARBA00007103"/>
    </source>
</evidence>
<dbReference type="PANTHER" id="PTHR10314">
    <property type="entry name" value="CYSTATHIONINE BETA-SYNTHASE"/>
    <property type="match status" value="1"/>
</dbReference>
<dbReference type="GO" id="GO:0006535">
    <property type="term" value="P:cysteine biosynthetic process from serine"/>
    <property type="evidence" value="ECO:0007669"/>
    <property type="project" value="InterPro"/>
</dbReference>
<organism evidence="10 11">
    <name type="scientific">Candidatus Methylomirabilis tolerans</name>
    <dbReference type="NCBI Taxonomy" id="3123416"/>
    <lineage>
        <taxon>Bacteria</taxon>
        <taxon>Candidatus Methylomirabilota</taxon>
        <taxon>Candidatus Methylomirabilia</taxon>
        <taxon>Candidatus Methylomirabilales</taxon>
        <taxon>Candidatus Methylomirabilaceae</taxon>
        <taxon>Candidatus Methylomirabilis</taxon>
    </lineage>
</organism>
<feature type="domain" description="Tryptophan synthase beta chain-like PALP" evidence="9">
    <location>
        <begin position="6"/>
        <end position="283"/>
    </location>
</feature>